<feature type="compositionally biased region" description="Basic and acidic residues" evidence="1">
    <location>
        <begin position="205"/>
        <end position="216"/>
    </location>
</feature>
<dbReference type="EMBL" id="BGZK01000344">
    <property type="protein sequence ID" value="GBP38141.1"/>
    <property type="molecule type" value="Genomic_DNA"/>
</dbReference>
<accession>A0A4C1VI20</accession>
<feature type="region of interest" description="Disordered" evidence="1">
    <location>
        <begin position="1"/>
        <end position="31"/>
    </location>
</feature>
<dbReference type="AlphaFoldDB" id="A0A4C1VI20"/>
<name>A0A4C1VI20_EUMVA</name>
<feature type="region of interest" description="Disordered" evidence="1">
    <location>
        <begin position="178"/>
        <end position="219"/>
    </location>
</feature>
<sequence length="251" mass="27544">MFLDDHQASDTSCRSRAPPPNTSQRAASGNDSSDTFIHYIHESNCHLKVTSTKAASPGGGALRPRHPWEPAAIICIVVSASSGDPPPPPTVPSLLLSTFLLPSGILFLPKRPPTHCIQSFVLRTTIRHHKTCGCVSRHLPVTPTVSSCANRLEQLKPWCGMQRKTCKRIMDLVRKSHKDILRSRTSRRRAASARSLTNTNGTSSSKRDIHGGDRAKPLHPTKACLVSDCAARTMRGRHLPESPTTRKQKMD</sequence>
<proteinExistence type="predicted"/>
<reference evidence="2 3" key="1">
    <citation type="journal article" date="2019" name="Commun. Biol.">
        <title>The bagworm genome reveals a unique fibroin gene that provides high tensile strength.</title>
        <authorList>
            <person name="Kono N."/>
            <person name="Nakamura H."/>
            <person name="Ohtoshi R."/>
            <person name="Tomita M."/>
            <person name="Numata K."/>
            <person name="Arakawa K."/>
        </authorList>
    </citation>
    <scope>NUCLEOTIDE SEQUENCE [LARGE SCALE GENOMIC DNA]</scope>
</reference>
<dbReference type="Proteomes" id="UP000299102">
    <property type="component" value="Unassembled WGS sequence"/>
</dbReference>
<organism evidence="2 3">
    <name type="scientific">Eumeta variegata</name>
    <name type="common">Bagworm moth</name>
    <name type="synonym">Eumeta japonica</name>
    <dbReference type="NCBI Taxonomy" id="151549"/>
    <lineage>
        <taxon>Eukaryota</taxon>
        <taxon>Metazoa</taxon>
        <taxon>Ecdysozoa</taxon>
        <taxon>Arthropoda</taxon>
        <taxon>Hexapoda</taxon>
        <taxon>Insecta</taxon>
        <taxon>Pterygota</taxon>
        <taxon>Neoptera</taxon>
        <taxon>Endopterygota</taxon>
        <taxon>Lepidoptera</taxon>
        <taxon>Glossata</taxon>
        <taxon>Ditrysia</taxon>
        <taxon>Tineoidea</taxon>
        <taxon>Psychidae</taxon>
        <taxon>Oiketicinae</taxon>
        <taxon>Eumeta</taxon>
    </lineage>
</organism>
<evidence type="ECO:0000313" key="2">
    <source>
        <dbReference type="EMBL" id="GBP38141.1"/>
    </source>
</evidence>
<feature type="compositionally biased region" description="Polar residues" evidence="1">
    <location>
        <begin position="22"/>
        <end position="31"/>
    </location>
</feature>
<comment type="caution">
    <text evidence="2">The sequence shown here is derived from an EMBL/GenBank/DDBJ whole genome shotgun (WGS) entry which is preliminary data.</text>
</comment>
<evidence type="ECO:0000256" key="1">
    <source>
        <dbReference type="SAM" id="MobiDB-lite"/>
    </source>
</evidence>
<evidence type="ECO:0000313" key="3">
    <source>
        <dbReference type="Proteomes" id="UP000299102"/>
    </source>
</evidence>
<gene>
    <name evidence="2" type="ORF">EVAR_80425_1</name>
</gene>
<keyword evidence="3" id="KW-1185">Reference proteome</keyword>
<protein>
    <submittedName>
        <fullName evidence="2">Uncharacterized protein</fullName>
    </submittedName>
</protein>